<dbReference type="Proteomes" id="UP000673975">
    <property type="component" value="Unassembled WGS sequence"/>
</dbReference>
<organism evidence="2 3">
    <name type="scientific">Natronogracilivirga saccharolytica</name>
    <dbReference type="NCBI Taxonomy" id="2812953"/>
    <lineage>
        <taxon>Bacteria</taxon>
        <taxon>Pseudomonadati</taxon>
        <taxon>Balneolota</taxon>
        <taxon>Balneolia</taxon>
        <taxon>Balneolales</taxon>
        <taxon>Cyclonatronaceae</taxon>
        <taxon>Natronogracilivirga</taxon>
    </lineage>
</organism>
<feature type="signal peptide" evidence="1">
    <location>
        <begin position="1"/>
        <end position="27"/>
    </location>
</feature>
<keyword evidence="3" id="KW-1185">Reference proteome</keyword>
<comment type="caution">
    <text evidence="2">The sequence shown here is derived from an EMBL/GenBank/DDBJ whole genome shotgun (WGS) entry which is preliminary data.</text>
</comment>
<keyword evidence="1" id="KW-0732">Signal</keyword>
<accession>A0A8J7RI10</accession>
<proteinExistence type="predicted"/>
<dbReference type="AlphaFoldDB" id="A0A8J7RI10"/>
<feature type="chain" id="PRO_5035236763" evidence="1">
    <location>
        <begin position="28"/>
        <end position="287"/>
    </location>
</feature>
<evidence type="ECO:0000256" key="1">
    <source>
        <dbReference type="SAM" id="SignalP"/>
    </source>
</evidence>
<evidence type="ECO:0000313" key="2">
    <source>
        <dbReference type="EMBL" id="MBP3192175.1"/>
    </source>
</evidence>
<name>A0A8J7RI10_9BACT</name>
<sequence>MFSQTGKISSTFSLLAVGLMTVCLAFAAAGFTNKASAETQENSTVYLQIDYYAVQPGQQQDFVTLMDELWKPVQQKRMEQGDITAWHVYDALVTGYTADYQFVTITTTDDFSALYGELQDELVAAVHTGDDPETLKKQMYDGFTRVNSEIWSMDGAALPEGASGPEGKYITKNYMDARDASGEHEAMELDFWKPIHYVRIDQDILNSWVMYSMVKPGGASREYTYSTIDYYDRLGDIEGSVGMELARIAHPDLTDDELSDYFARTSESRTAYKTEMWREVVSAGKPN</sequence>
<dbReference type="EMBL" id="JAFIDN010000003">
    <property type="protein sequence ID" value="MBP3192175.1"/>
    <property type="molecule type" value="Genomic_DNA"/>
</dbReference>
<protein>
    <submittedName>
        <fullName evidence="2">Uncharacterized protein</fullName>
    </submittedName>
</protein>
<evidence type="ECO:0000313" key="3">
    <source>
        <dbReference type="Proteomes" id="UP000673975"/>
    </source>
</evidence>
<reference evidence="2" key="1">
    <citation type="submission" date="2021-02" db="EMBL/GenBank/DDBJ databases">
        <title>Natronogracilivirga saccharolytica gen. nov. sp. nov. a new anaerobic, haloalkiliphilic carbohydrate-fermenting bacterium from soda lake and proposing of Cyclonatronumiaceae fam. nov. in the phylum Balneolaeota.</title>
        <authorList>
            <person name="Zhilina T.N."/>
            <person name="Sorokin D.Y."/>
            <person name="Zavarzina D.G."/>
            <person name="Toshchakov S.V."/>
            <person name="Kublanov I.V."/>
        </authorList>
    </citation>
    <scope>NUCLEOTIDE SEQUENCE</scope>
    <source>
        <strain evidence="2">Z-1702</strain>
    </source>
</reference>
<gene>
    <name evidence="2" type="ORF">NATSA_05815</name>
</gene>